<dbReference type="RefSeq" id="WP_221861776.1">
    <property type="nucleotide sequence ID" value="NZ_JAIKTU010000011.1"/>
</dbReference>
<organism evidence="1 2">
    <name type="scientific">Clostridium sardiniense</name>
    <name type="common">Clostridium absonum</name>
    <dbReference type="NCBI Taxonomy" id="29369"/>
    <lineage>
        <taxon>Bacteria</taxon>
        <taxon>Bacillati</taxon>
        <taxon>Bacillota</taxon>
        <taxon>Clostridia</taxon>
        <taxon>Eubacteriales</taxon>
        <taxon>Clostridiaceae</taxon>
        <taxon>Clostridium</taxon>
    </lineage>
</organism>
<dbReference type="EMBL" id="JAIKTU010000011">
    <property type="protein sequence ID" value="MBY0756534.1"/>
    <property type="molecule type" value="Genomic_DNA"/>
</dbReference>
<sequence>MKLDLGDYRIESDEKQFIVQAKSIIRESKLTKEENVGKEVFKIVAYLPTLPKCLKFIANKVVLDNDDINTIKDKLDSLHKEISKLNQALEV</sequence>
<protein>
    <submittedName>
        <fullName evidence="1">Uncharacterized protein</fullName>
    </submittedName>
</protein>
<reference evidence="1 2" key="1">
    <citation type="journal article" date="2021" name="Cell Host Microbe">
        <title>in vivo commensal control of Clostridioides difficile virulence.</title>
        <authorList>
            <person name="Girinathan B.P."/>
            <person name="Dibenedetto N."/>
            <person name="Worley J.N."/>
            <person name="Peltier J."/>
            <person name="Arrieta-Ortiz M.L."/>
            <person name="Rupa Christinal Immanuel S."/>
            <person name="Lavin R."/>
            <person name="Delaney M.L."/>
            <person name="Cummins C."/>
            <person name="Hoffmann M."/>
            <person name="Luo Y."/>
            <person name="Gonzalez-Escalona N."/>
            <person name="Allard M."/>
            <person name="Onderdonk A.B."/>
            <person name="Gerber G.K."/>
            <person name="Sonenshein A.L."/>
            <person name="Baliga N."/>
            <person name="Dupuy B."/>
            <person name="Bry L."/>
        </authorList>
    </citation>
    <scope>NUCLEOTIDE SEQUENCE [LARGE SCALE GENOMIC DNA]</scope>
    <source>
        <strain evidence="1 2">DSM 599</strain>
    </source>
</reference>
<name>A0ABS7L0E2_CLOSR</name>
<evidence type="ECO:0000313" key="1">
    <source>
        <dbReference type="EMBL" id="MBY0756534.1"/>
    </source>
</evidence>
<accession>A0ABS7L0E2</accession>
<proteinExistence type="predicted"/>
<dbReference type="Proteomes" id="UP001299068">
    <property type="component" value="Unassembled WGS sequence"/>
</dbReference>
<gene>
    <name evidence="1" type="ORF">K5V21_13885</name>
</gene>
<evidence type="ECO:0000313" key="2">
    <source>
        <dbReference type="Proteomes" id="UP001299068"/>
    </source>
</evidence>
<comment type="caution">
    <text evidence="1">The sequence shown here is derived from an EMBL/GenBank/DDBJ whole genome shotgun (WGS) entry which is preliminary data.</text>
</comment>
<keyword evidence="2" id="KW-1185">Reference proteome</keyword>